<sequence>MTDNDSEHPVDAAAGHIPVMLDEVMDWIAPRPGGRYLDATLGLGGHAGRIMELTSGGARLLGLDRDRQALDAARARLAPYGERVVTAHMSFRFFESALAEAGWDAVDGVIADLGVSSLQLDSAERGFSFVHDGPLDMRMDPDSGAEPAANIVNTASCERLKKLIWEYGEEPLAGRIARAVVAAREEKKIETTLELARIVAAAYPARRRALARNHPATRTFQALRIAVNRELEEIETFLGRVIDFLRPGGRVAVISFHSLEDRIVKRIFRRESTDCLCPWEYPVCRCGHARKLILPMRKPLVPGVGEMRRNSRSRSAKLRVAERVGKES</sequence>
<dbReference type="OrthoDB" id="9806637at2"/>
<dbReference type="PANTHER" id="PTHR11265">
    <property type="entry name" value="S-ADENOSYL-METHYLTRANSFERASE MRAW"/>
    <property type="match status" value="1"/>
</dbReference>
<dbReference type="GO" id="GO:0070475">
    <property type="term" value="P:rRNA base methylation"/>
    <property type="evidence" value="ECO:0007669"/>
    <property type="project" value="UniProtKB-UniRule"/>
</dbReference>
<reference evidence="8" key="1">
    <citation type="submission" date="2016-02" db="EMBL/GenBank/DDBJ databases">
        <authorList>
            <person name="Holder M.E."/>
            <person name="Ajami N.J."/>
            <person name="Petrosino J.F."/>
        </authorList>
    </citation>
    <scope>NUCLEOTIDE SEQUENCE [LARGE SCALE GENOMIC DNA]</scope>
    <source>
        <strain evidence="8">DSM 12838</strain>
    </source>
</reference>
<keyword evidence="8" id="KW-1185">Reference proteome</keyword>
<evidence type="ECO:0000313" key="8">
    <source>
        <dbReference type="Proteomes" id="UP000063964"/>
    </source>
</evidence>
<keyword evidence="5 6" id="KW-0949">S-adenosyl-L-methionine</keyword>
<dbReference type="Pfam" id="PF01795">
    <property type="entry name" value="Methyltransf_5"/>
    <property type="match status" value="1"/>
</dbReference>
<dbReference type="AlphaFoldDB" id="A0A0X8JNJ9"/>
<dbReference type="Gene3D" id="1.10.150.170">
    <property type="entry name" value="Putative methyltransferase TM0872, insert domain"/>
    <property type="match status" value="1"/>
</dbReference>
<dbReference type="HAMAP" id="MF_01007">
    <property type="entry name" value="16SrRNA_methyltr_H"/>
    <property type="match status" value="1"/>
</dbReference>
<accession>A0A0X8JNJ9</accession>
<evidence type="ECO:0000256" key="4">
    <source>
        <dbReference type="ARBA" id="ARBA00022679"/>
    </source>
</evidence>
<dbReference type="GO" id="GO:0005737">
    <property type="term" value="C:cytoplasm"/>
    <property type="evidence" value="ECO:0007669"/>
    <property type="project" value="UniProtKB-SubCell"/>
</dbReference>
<dbReference type="Proteomes" id="UP000063964">
    <property type="component" value="Chromosome"/>
</dbReference>
<dbReference type="SUPFAM" id="SSF53335">
    <property type="entry name" value="S-adenosyl-L-methionine-dependent methyltransferases"/>
    <property type="match status" value="1"/>
</dbReference>
<gene>
    <name evidence="6" type="primary">rsmH</name>
    <name evidence="7" type="ORF">AXF15_02400</name>
</gene>
<dbReference type="RefSeq" id="WP_066602802.1">
    <property type="nucleotide sequence ID" value="NZ_CP014230.1"/>
</dbReference>
<feature type="binding site" evidence="6">
    <location>
        <begin position="44"/>
        <end position="46"/>
    </location>
    <ligand>
        <name>S-adenosyl-L-methionine</name>
        <dbReference type="ChEBI" id="CHEBI:59789"/>
    </ligand>
</feature>
<dbReference type="KEGG" id="doa:AXF15_02400"/>
<comment type="function">
    <text evidence="6">Specifically methylates the N4 position of cytidine in position 1402 (C1402) of 16S rRNA.</text>
</comment>
<dbReference type="InterPro" id="IPR029063">
    <property type="entry name" value="SAM-dependent_MTases_sf"/>
</dbReference>
<feature type="binding site" evidence="6">
    <location>
        <position position="119"/>
    </location>
    <ligand>
        <name>S-adenosyl-L-methionine</name>
        <dbReference type="ChEBI" id="CHEBI:59789"/>
    </ligand>
</feature>
<keyword evidence="6" id="KW-0963">Cytoplasm</keyword>
<dbReference type="InterPro" id="IPR002903">
    <property type="entry name" value="RsmH"/>
</dbReference>
<feature type="binding site" evidence="6">
    <location>
        <position position="112"/>
    </location>
    <ligand>
        <name>S-adenosyl-L-methionine</name>
        <dbReference type="ChEBI" id="CHEBI:59789"/>
    </ligand>
</feature>
<dbReference type="EC" id="2.1.1.199" evidence="6"/>
<evidence type="ECO:0000313" key="7">
    <source>
        <dbReference type="EMBL" id="AMD92069.1"/>
    </source>
</evidence>
<keyword evidence="2 6" id="KW-0698">rRNA processing</keyword>
<dbReference type="GO" id="GO:0071424">
    <property type="term" value="F:rRNA (cytosine-N4-)-methyltransferase activity"/>
    <property type="evidence" value="ECO:0007669"/>
    <property type="project" value="UniProtKB-UniRule"/>
</dbReference>
<comment type="catalytic activity">
    <reaction evidence="6">
        <text>cytidine(1402) in 16S rRNA + S-adenosyl-L-methionine = N(4)-methylcytidine(1402) in 16S rRNA + S-adenosyl-L-homocysteine + H(+)</text>
        <dbReference type="Rhea" id="RHEA:42928"/>
        <dbReference type="Rhea" id="RHEA-COMP:10286"/>
        <dbReference type="Rhea" id="RHEA-COMP:10287"/>
        <dbReference type="ChEBI" id="CHEBI:15378"/>
        <dbReference type="ChEBI" id="CHEBI:57856"/>
        <dbReference type="ChEBI" id="CHEBI:59789"/>
        <dbReference type="ChEBI" id="CHEBI:74506"/>
        <dbReference type="ChEBI" id="CHEBI:82748"/>
        <dbReference type="EC" id="2.1.1.199"/>
    </reaction>
</comment>
<dbReference type="InterPro" id="IPR023397">
    <property type="entry name" value="SAM-dep_MeTrfase_MraW_recog"/>
</dbReference>
<keyword evidence="4 6" id="KW-0808">Transferase</keyword>
<comment type="similarity">
    <text evidence="1 6">Belongs to the methyltransferase superfamily. RsmH family.</text>
</comment>
<dbReference type="PANTHER" id="PTHR11265:SF0">
    <property type="entry name" value="12S RRNA N4-METHYLCYTIDINE METHYLTRANSFERASE"/>
    <property type="match status" value="1"/>
</dbReference>
<keyword evidence="3 6" id="KW-0489">Methyltransferase</keyword>
<protein>
    <recommendedName>
        <fullName evidence="6">Ribosomal RNA small subunit methyltransferase H</fullName>
        <ecNumber evidence="6">2.1.1.199</ecNumber>
    </recommendedName>
    <alternativeName>
        <fullName evidence="6">16S rRNA m(4)C1402 methyltransferase</fullName>
    </alternativeName>
    <alternativeName>
        <fullName evidence="6">rRNA (cytosine-N(4)-)-methyltransferase RsmH</fullName>
    </alternativeName>
</protein>
<dbReference type="Gene3D" id="3.40.50.150">
    <property type="entry name" value="Vaccinia Virus protein VP39"/>
    <property type="match status" value="1"/>
</dbReference>
<organism evidence="7 8">
    <name type="scientific">Desulfomicrobium orale DSM 12838</name>
    <dbReference type="NCBI Taxonomy" id="888061"/>
    <lineage>
        <taxon>Bacteria</taxon>
        <taxon>Pseudomonadati</taxon>
        <taxon>Thermodesulfobacteriota</taxon>
        <taxon>Desulfovibrionia</taxon>
        <taxon>Desulfovibrionales</taxon>
        <taxon>Desulfomicrobiaceae</taxon>
        <taxon>Desulfomicrobium</taxon>
    </lineage>
</organism>
<evidence type="ECO:0000256" key="2">
    <source>
        <dbReference type="ARBA" id="ARBA00022552"/>
    </source>
</evidence>
<evidence type="ECO:0000256" key="3">
    <source>
        <dbReference type="ARBA" id="ARBA00022603"/>
    </source>
</evidence>
<name>A0A0X8JNJ9_9BACT</name>
<comment type="subcellular location">
    <subcellularLocation>
        <location evidence="6">Cytoplasm</location>
    </subcellularLocation>
</comment>
<feature type="binding site" evidence="6">
    <location>
        <position position="64"/>
    </location>
    <ligand>
        <name>S-adenosyl-L-methionine</name>
        <dbReference type="ChEBI" id="CHEBI:59789"/>
    </ligand>
</feature>
<evidence type="ECO:0000256" key="1">
    <source>
        <dbReference type="ARBA" id="ARBA00010396"/>
    </source>
</evidence>
<proteinExistence type="inferred from homology"/>
<dbReference type="PIRSF" id="PIRSF004486">
    <property type="entry name" value="MraW"/>
    <property type="match status" value="1"/>
</dbReference>
<evidence type="ECO:0000256" key="6">
    <source>
        <dbReference type="HAMAP-Rule" id="MF_01007"/>
    </source>
</evidence>
<dbReference type="NCBIfam" id="TIGR00006">
    <property type="entry name" value="16S rRNA (cytosine(1402)-N(4))-methyltransferase RsmH"/>
    <property type="match status" value="1"/>
</dbReference>
<dbReference type="SUPFAM" id="SSF81799">
    <property type="entry name" value="Putative methyltransferase TM0872, insert domain"/>
    <property type="match status" value="1"/>
</dbReference>
<evidence type="ECO:0000256" key="5">
    <source>
        <dbReference type="ARBA" id="ARBA00022691"/>
    </source>
</evidence>
<feature type="binding site" evidence="6">
    <location>
        <position position="91"/>
    </location>
    <ligand>
        <name>S-adenosyl-L-methionine</name>
        <dbReference type="ChEBI" id="CHEBI:59789"/>
    </ligand>
</feature>
<dbReference type="EMBL" id="CP014230">
    <property type="protein sequence ID" value="AMD92069.1"/>
    <property type="molecule type" value="Genomic_DNA"/>
</dbReference>
<dbReference type="STRING" id="888061.AXF15_02400"/>